<dbReference type="Pfam" id="PF22636">
    <property type="entry name" value="FlK"/>
    <property type="match status" value="1"/>
</dbReference>
<sequence length="143" mass="15843">MTTDCDKKHKGAPPSNYHLSVGSQTERNIVVHKDDLATSLRTGKVPFISTAAMIVYMEQCCVALIDPNLPVGYDTVSTEMNVRHLHTAKLGEEVICRAHLKFMEGKKLFFDVAMVNKKGDSIGIGAHERYIVCHKTFVDEHGG</sequence>
<accession>A0A941IWT2</accession>
<evidence type="ECO:0000313" key="3">
    <source>
        <dbReference type="EMBL" id="MBR8535485.1"/>
    </source>
</evidence>
<dbReference type="RefSeq" id="WP_212189390.1">
    <property type="nucleotide sequence ID" value="NZ_JAGTAR010000009.1"/>
</dbReference>
<dbReference type="CDD" id="cd03440">
    <property type="entry name" value="hot_dog"/>
    <property type="match status" value="1"/>
</dbReference>
<dbReference type="PANTHER" id="PTHR36934">
    <property type="entry name" value="BLR0278 PROTEIN"/>
    <property type="match status" value="1"/>
</dbReference>
<dbReference type="PANTHER" id="PTHR36934:SF1">
    <property type="entry name" value="THIOESTERASE DOMAIN-CONTAINING PROTEIN"/>
    <property type="match status" value="1"/>
</dbReference>
<reference evidence="3" key="1">
    <citation type="journal article" date="2018" name="Int. J. Syst. Evol. Microbiol.">
        <title>Carboxylicivirga sediminis sp. nov., isolated from coastal sediment.</title>
        <authorList>
            <person name="Wang F.Q."/>
            <person name="Ren L.H."/>
            <person name="Zou R.J."/>
            <person name="Sun Y.Z."/>
            <person name="Liu X.J."/>
            <person name="Jiang F."/>
            <person name="Liu L.J."/>
        </authorList>
    </citation>
    <scope>NUCLEOTIDE SEQUENCE</scope>
    <source>
        <strain evidence="3">JR1</strain>
    </source>
</reference>
<organism evidence="3 4">
    <name type="scientific">Carboxylicivirga sediminis</name>
    <dbReference type="NCBI Taxonomy" id="2006564"/>
    <lineage>
        <taxon>Bacteria</taxon>
        <taxon>Pseudomonadati</taxon>
        <taxon>Bacteroidota</taxon>
        <taxon>Bacteroidia</taxon>
        <taxon>Marinilabiliales</taxon>
        <taxon>Marinilabiliaceae</taxon>
        <taxon>Carboxylicivirga</taxon>
    </lineage>
</organism>
<dbReference type="SUPFAM" id="SSF54637">
    <property type="entry name" value="Thioesterase/thiol ester dehydrase-isomerase"/>
    <property type="match status" value="1"/>
</dbReference>
<dbReference type="InterPro" id="IPR029069">
    <property type="entry name" value="HotDog_dom_sf"/>
</dbReference>
<dbReference type="AlphaFoldDB" id="A0A941IWT2"/>
<dbReference type="Gene3D" id="3.10.129.10">
    <property type="entry name" value="Hotdog Thioesterase"/>
    <property type="match status" value="1"/>
</dbReference>
<proteinExistence type="predicted"/>
<dbReference type="Proteomes" id="UP000679220">
    <property type="component" value="Unassembled WGS sequence"/>
</dbReference>
<dbReference type="InterPro" id="IPR025540">
    <property type="entry name" value="FlK"/>
</dbReference>
<feature type="region of interest" description="Disordered" evidence="1">
    <location>
        <begin position="1"/>
        <end position="20"/>
    </location>
</feature>
<evidence type="ECO:0000256" key="1">
    <source>
        <dbReference type="SAM" id="MobiDB-lite"/>
    </source>
</evidence>
<dbReference type="InterPro" id="IPR054485">
    <property type="entry name" value="FlK-like_dom"/>
</dbReference>
<feature type="domain" description="Fluoroacetyl-CoA-specific thioesterase-like" evidence="2">
    <location>
        <begin position="31"/>
        <end position="132"/>
    </location>
</feature>
<gene>
    <name evidence="3" type="ORF">KDU71_07935</name>
</gene>
<keyword evidence="4" id="KW-1185">Reference proteome</keyword>
<reference evidence="3" key="2">
    <citation type="submission" date="2021-04" db="EMBL/GenBank/DDBJ databases">
        <authorList>
            <person name="Zhang T."/>
            <person name="Zhang Y."/>
            <person name="Lu D."/>
            <person name="Zuo D."/>
            <person name="Du Z."/>
        </authorList>
    </citation>
    <scope>NUCLEOTIDE SEQUENCE</scope>
    <source>
        <strain evidence="3">JR1</strain>
    </source>
</reference>
<evidence type="ECO:0000313" key="4">
    <source>
        <dbReference type="Proteomes" id="UP000679220"/>
    </source>
</evidence>
<name>A0A941IWT2_9BACT</name>
<dbReference type="EMBL" id="JAGTAR010000009">
    <property type="protein sequence ID" value="MBR8535485.1"/>
    <property type="molecule type" value="Genomic_DNA"/>
</dbReference>
<comment type="caution">
    <text evidence="3">The sequence shown here is derived from an EMBL/GenBank/DDBJ whole genome shotgun (WGS) entry which is preliminary data.</text>
</comment>
<protein>
    <recommendedName>
        <fullName evidence="2">Fluoroacetyl-CoA-specific thioesterase-like domain-containing protein</fullName>
    </recommendedName>
</protein>
<evidence type="ECO:0000259" key="2">
    <source>
        <dbReference type="Pfam" id="PF22636"/>
    </source>
</evidence>